<dbReference type="RefSeq" id="WP_392882710.1">
    <property type="nucleotide sequence ID" value="NZ_JBICZW010000010.1"/>
</dbReference>
<name>A0ABW7BXD2_9ACTN</name>
<gene>
    <name evidence="1" type="ORF">ACGFYS_17885</name>
</gene>
<reference evidence="1 2" key="1">
    <citation type="submission" date="2024-10" db="EMBL/GenBank/DDBJ databases">
        <title>The Natural Products Discovery Center: Release of the First 8490 Sequenced Strains for Exploring Actinobacteria Biosynthetic Diversity.</title>
        <authorList>
            <person name="Kalkreuter E."/>
            <person name="Kautsar S.A."/>
            <person name="Yang D."/>
            <person name="Bader C.D."/>
            <person name="Teijaro C.N."/>
            <person name="Fluegel L."/>
            <person name="Davis C.M."/>
            <person name="Simpson J.R."/>
            <person name="Lauterbach L."/>
            <person name="Steele A.D."/>
            <person name="Gui C."/>
            <person name="Meng S."/>
            <person name="Li G."/>
            <person name="Viehrig K."/>
            <person name="Ye F."/>
            <person name="Su P."/>
            <person name="Kiefer A.F."/>
            <person name="Nichols A."/>
            <person name="Cepeda A.J."/>
            <person name="Yan W."/>
            <person name="Fan B."/>
            <person name="Jiang Y."/>
            <person name="Adhikari A."/>
            <person name="Zheng C.-J."/>
            <person name="Schuster L."/>
            <person name="Cowan T.M."/>
            <person name="Smanski M.J."/>
            <person name="Chevrette M.G."/>
            <person name="De Carvalho L.P.S."/>
            <person name="Shen B."/>
        </authorList>
    </citation>
    <scope>NUCLEOTIDE SEQUENCE [LARGE SCALE GENOMIC DNA]</scope>
    <source>
        <strain evidence="1 2">NPDC048229</strain>
    </source>
</reference>
<comment type="caution">
    <text evidence="1">The sequence shown here is derived from an EMBL/GenBank/DDBJ whole genome shotgun (WGS) entry which is preliminary data.</text>
</comment>
<dbReference type="Proteomes" id="UP001604282">
    <property type="component" value="Unassembled WGS sequence"/>
</dbReference>
<keyword evidence="2" id="KW-1185">Reference proteome</keyword>
<sequence length="293" mass="31637">MSALIGTGGVLIGVGIGLVGPLVSARIQARGASEQASATVAAAEHAARSQYRAVMDEQARQARRNVYSGFLEAVRELEQGIRTRPHQETHAAVRALGEALAQVEIEGPDEVQEAALTVRRELSAWQFARAVADRLAQEVAALDNPDPAWSEWQRTTARELSAAISAAEGVIADARSQGAFEEWQQWRLLLVGNSALAPSRGRELRERFSGVTWPSPEFTARFDAALTRVRDAAMAARGGVFDTASPTLLDALVRSGRVLPEGGAGISGWRPLDEAMQRFRLAARQALHEMPEL</sequence>
<protein>
    <recommendedName>
        <fullName evidence="3">Secreted protein</fullName>
    </recommendedName>
</protein>
<evidence type="ECO:0000313" key="2">
    <source>
        <dbReference type="Proteomes" id="UP001604282"/>
    </source>
</evidence>
<organism evidence="1 2">
    <name type="scientific">Streptomyces omiyaensis</name>
    <dbReference type="NCBI Taxonomy" id="68247"/>
    <lineage>
        <taxon>Bacteria</taxon>
        <taxon>Bacillati</taxon>
        <taxon>Actinomycetota</taxon>
        <taxon>Actinomycetes</taxon>
        <taxon>Kitasatosporales</taxon>
        <taxon>Streptomycetaceae</taxon>
        <taxon>Streptomyces</taxon>
    </lineage>
</organism>
<evidence type="ECO:0000313" key="1">
    <source>
        <dbReference type="EMBL" id="MFG3190801.1"/>
    </source>
</evidence>
<proteinExistence type="predicted"/>
<evidence type="ECO:0008006" key="3">
    <source>
        <dbReference type="Google" id="ProtNLM"/>
    </source>
</evidence>
<dbReference type="EMBL" id="JBICZW010000010">
    <property type="protein sequence ID" value="MFG3190801.1"/>
    <property type="molecule type" value="Genomic_DNA"/>
</dbReference>
<accession>A0ABW7BXD2</accession>